<accession>A0A401IL50</accession>
<feature type="transmembrane region" description="Helical" evidence="5">
    <location>
        <begin position="277"/>
        <end position="296"/>
    </location>
</feature>
<keyword evidence="3 5" id="KW-1133">Transmembrane helix</keyword>
<keyword evidence="8" id="KW-1185">Reference proteome</keyword>
<comment type="subcellular location">
    <subcellularLocation>
        <location evidence="1">Membrane</location>
        <topology evidence="1">Multi-pass membrane protein</topology>
    </subcellularLocation>
</comment>
<dbReference type="PANTHER" id="PTHR37422:SF22">
    <property type="entry name" value="SLR1515 PROTEIN"/>
    <property type="match status" value="1"/>
</dbReference>
<name>A0A401IL50_APHSA</name>
<keyword evidence="2 5" id="KW-0812">Transmembrane</keyword>
<feature type="transmembrane region" description="Helical" evidence="5">
    <location>
        <begin position="359"/>
        <end position="385"/>
    </location>
</feature>
<evidence type="ECO:0000256" key="1">
    <source>
        <dbReference type="ARBA" id="ARBA00004141"/>
    </source>
</evidence>
<dbReference type="GO" id="GO:0016020">
    <property type="term" value="C:membrane"/>
    <property type="evidence" value="ECO:0007669"/>
    <property type="project" value="UniProtKB-SubCell"/>
</dbReference>
<evidence type="ECO:0000256" key="3">
    <source>
        <dbReference type="ARBA" id="ARBA00022989"/>
    </source>
</evidence>
<dbReference type="InterPro" id="IPR006007">
    <property type="entry name" value="Inorganic_carbon_transpt"/>
</dbReference>
<dbReference type="RefSeq" id="WP_124971511.1">
    <property type="nucleotide sequence ID" value="NZ_BDQK01000014.1"/>
</dbReference>
<dbReference type="Proteomes" id="UP000287247">
    <property type="component" value="Unassembled WGS sequence"/>
</dbReference>
<feature type="domain" description="O-antigen ligase-related" evidence="6">
    <location>
        <begin position="231"/>
        <end position="381"/>
    </location>
</feature>
<dbReference type="InterPro" id="IPR051533">
    <property type="entry name" value="WaaL-like"/>
</dbReference>
<evidence type="ECO:0000313" key="7">
    <source>
        <dbReference type="EMBL" id="GBF81972.1"/>
    </source>
</evidence>
<proteinExistence type="predicted"/>
<evidence type="ECO:0000256" key="5">
    <source>
        <dbReference type="SAM" id="Phobius"/>
    </source>
</evidence>
<dbReference type="NCBIfam" id="TIGR00947">
    <property type="entry name" value="2A73"/>
    <property type="match status" value="1"/>
</dbReference>
<feature type="transmembrane region" description="Helical" evidence="5">
    <location>
        <begin position="117"/>
        <end position="134"/>
    </location>
</feature>
<dbReference type="PANTHER" id="PTHR37422">
    <property type="entry name" value="TEICHURONIC ACID BIOSYNTHESIS PROTEIN TUAE"/>
    <property type="match status" value="1"/>
</dbReference>
<feature type="transmembrane region" description="Helical" evidence="5">
    <location>
        <begin position="91"/>
        <end position="111"/>
    </location>
</feature>
<gene>
    <name evidence="7" type="ORF">AsFPU1_3395</name>
</gene>
<dbReference type="InterPro" id="IPR007016">
    <property type="entry name" value="O-antigen_ligase-rel_domated"/>
</dbReference>
<evidence type="ECO:0000259" key="6">
    <source>
        <dbReference type="Pfam" id="PF04932"/>
    </source>
</evidence>
<comment type="caution">
    <text evidence="7">The sequence shown here is derived from an EMBL/GenBank/DDBJ whole genome shotgun (WGS) entry which is preliminary data.</text>
</comment>
<feature type="transmembrane region" description="Helical" evidence="5">
    <location>
        <begin position="406"/>
        <end position="425"/>
    </location>
</feature>
<dbReference type="EMBL" id="BDQK01000014">
    <property type="protein sequence ID" value="GBF81972.1"/>
    <property type="molecule type" value="Genomic_DNA"/>
</dbReference>
<evidence type="ECO:0000256" key="2">
    <source>
        <dbReference type="ARBA" id="ARBA00022692"/>
    </source>
</evidence>
<feature type="transmembrane region" description="Helical" evidence="5">
    <location>
        <begin position="247"/>
        <end position="265"/>
    </location>
</feature>
<dbReference type="AlphaFoldDB" id="A0A401IL50"/>
<dbReference type="Pfam" id="PF04932">
    <property type="entry name" value="Wzy_C"/>
    <property type="match status" value="1"/>
</dbReference>
<feature type="transmembrane region" description="Helical" evidence="5">
    <location>
        <begin position="146"/>
        <end position="164"/>
    </location>
</feature>
<feature type="transmembrane region" description="Helical" evidence="5">
    <location>
        <begin position="200"/>
        <end position="218"/>
    </location>
</feature>
<evidence type="ECO:0000313" key="8">
    <source>
        <dbReference type="Proteomes" id="UP000287247"/>
    </source>
</evidence>
<reference evidence="8" key="1">
    <citation type="submission" date="2017-05" db="EMBL/GenBank/DDBJ databases">
        <title>Physiological properties and genetic analysis related to exopolysaccharide production of fresh-water unicellular cyanobacterium Aphanothece sacrum, Suizenji Nori, that has been cultured as a food source in Japan.</title>
        <authorList>
            <person name="Kanesaki Y."/>
            <person name="Yoshikawa S."/>
            <person name="Ohki K."/>
        </authorList>
    </citation>
    <scope>NUCLEOTIDE SEQUENCE [LARGE SCALE GENOMIC DNA]</scope>
    <source>
        <strain evidence="8">FPU1</strain>
    </source>
</reference>
<dbReference type="OrthoDB" id="9806320at2"/>
<organism evidence="7 8">
    <name type="scientific">Aphanothece sacrum FPU1</name>
    <dbReference type="NCBI Taxonomy" id="1920663"/>
    <lineage>
        <taxon>Bacteria</taxon>
        <taxon>Bacillati</taxon>
        <taxon>Cyanobacteriota</taxon>
        <taxon>Cyanophyceae</taxon>
        <taxon>Oscillatoriophycideae</taxon>
        <taxon>Chroococcales</taxon>
        <taxon>Aphanothecaceae</taxon>
        <taxon>Aphanothece</taxon>
    </lineage>
</organism>
<sequence length="457" mass="51291">MNLIWDQITLSYFSASKWLNASYIYRLVGIFSQWRQHSFLLQWGEAIGALLLSLVFIFSPFITTGLIGVWLFAIAAYWAILTLCDNHKPGLTPIHFLVFTYWCIAGVAVAFSPVKAAALTGWVKLTLYMLFFALSSRILRSPPLTNWLITVVLFIGLIVAAYGVRQQFMGVEQLATWNDPTSPLAQQTRVYSYLGNPNLLSSYLVPAIALSVAALLVWQGWLPKLLATTMLLVNTSCLYFTGSRGGWIAMMALSVTFLLLSFVWFKDYLSPFWRKWLLPVVFGSLGGLILVAIVLVEPLRLRILSIFAGRNDSSNNFRLNVWLAVIDMIRDRPIIGIGPGNSAFNKIYPLYMSPKYSALSAYSVFLETAVETGLIGFSVFIWLILVTVNQGVCQLKRLRDKQNPQGIWLIAAIAAIVGLLAQGTVDTVWYRPQINTLWWFSIALIASQYQPKLTIND</sequence>
<keyword evidence="4 5" id="KW-0472">Membrane</keyword>
<evidence type="ECO:0000256" key="4">
    <source>
        <dbReference type="ARBA" id="ARBA00023136"/>
    </source>
</evidence>
<protein>
    <recommendedName>
        <fullName evidence="6">O-antigen ligase-related domain-containing protein</fullName>
    </recommendedName>
</protein>